<keyword evidence="1" id="KW-0548">Nucleotidyltransferase</keyword>
<dbReference type="PIRSF" id="PIRSF038925">
    <property type="entry name" value="AMP-prot_trans"/>
    <property type="match status" value="1"/>
</dbReference>
<comment type="catalytic activity">
    <reaction evidence="1">
        <text>L-tyrosyl-[protein] + ATP = O-(5'-adenylyl)-L-tyrosyl-[protein] + diphosphate</text>
        <dbReference type="Rhea" id="RHEA:54288"/>
        <dbReference type="Rhea" id="RHEA-COMP:10136"/>
        <dbReference type="Rhea" id="RHEA-COMP:13846"/>
        <dbReference type="ChEBI" id="CHEBI:30616"/>
        <dbReference type="ChEBI" id="CHEBI:33019"/>
        <dbReference type="ChEBI" id="CHEBI:46858"/>
        <dbReference type="ChEBI" id="CHEBI:83624"/>
        <dbReference type="EC" id="2.7.7.108"/>
    </reaction>
</comment>
<evidence type="ECO:0000256" key="4">
    <source>
        <dbReference type="PIRSR" id="PIRSR640198-2"/>
    </source>
</evidence>
<dbReference type="Pfam" id="PF21248">
    <property type="entry name" value="SoFic-like_C"/>
    <property type="match status" value="1"/>
</dbReference>
<dbReference type="GO" id="GO:0070733">
    <property type="term" value="F:AMPylase activity"/>
    <property type="evidence" value="ECO:0007669"/>
    <property type="project" value="UniProtKB-UniRule"/>
</dbReference>
<gene>
    <name evidence="6" type="ORF">E2650_16965</name>
</gene>
<accession>A0AAW6R1J5</accession>
<dbReference type="Proteomes" id="UP001152518">
    <property type="component" value="Unassembled WGS sequence"/>
</dbReference>
<reference evidence="6" key="1">
    <citation type="journal article" date="2019" name="Int J Environ Res Public Health">
        <title>Characterization of Chromosome-Mediated BlaOXA-894 in Shewanella xiamenensis Isolated from Pig Wastewater.</title>
        <authorList>
            <person name="Zou H."/>
            <person name="Zhou Z."/>
            <person name="Xia H."/>
            <person name="Zhao Q."/>
            <person name="Li X."/>
        </authorList>
    </citation>
    <scope>NUCLEOTIDE SEQUENCE</scope>
    <source>
        <strain evidence="6">2015oxa</strain>
    </source>
</reference>
<dbReference type="Gene3D" id="1.10.3290.10">
    <property type="entry name" value="Fido-like domain"/>
    <property type="match status" value="1"/>
</dbReference>
<dbReference type="GO" id="GO:0005524">
    <property type="term" value="F:ATP binding"/>
    <property type="evidence" value="ECO:0007669"/>
    <property type="project" value="UniProtKB-UniRule"/>
</dbReference>
<feature type="domain" description="Fido" evidence="5">
    <location>
        <begin position="129"/>
        <end position="259"/>
    </location>
</feature>
<organism evidence="6">
    <name type="scientific">Shewanella xiamenensis</name>
    <dbReference type="NCBI Taxonomy" id="332186"/>
    <lineage>
        <taxon>Bacteria</taxon>
        <taxon>Pseudomonadati</taxon>
        <taxon>Pseudomonadota</taxon>
        <taxon>Gammaproteobacteria</taxon>
        <taxon>Alteromonadales</taxon>
        <taxon>Shewanellaceae</taxon>
        <taxon>Shewanella</taxon>
    </lineage>
</organism>
<dbReference type="InterPro" id="IPR003812">
    <property type="entry name" value="Fido"/>
</dbReference>
<feature type="binding site" evidence="2">
    <location>
        <begin position="200"/>
        <end position="206"/>
    </location>
    <ligand>
        <name>ATP</name>
        <dbReference type="ChEBI" id="CHEBI:30616"/>
    </ligand>
</feature>
<feature type="binding site" evidence="4">
    <location>
        <begin position="199"/>
        <end position="206"/>
    </location>
    <ligand>
        <name>ATP</name>
        <dbReference type="ChEBI" id="CHEBI:30616"/>
    </ligand>
</feature>
<evidence type="ECO:0000256" key="1">
    <source>
        <dbReference type="PIRNR" id="PIRNR038925"/>
    </source>
</evidence>
<comment type="catalytic activity">
    <reaction evidence="1">
        <text>L-threonyl-[protein] + ATP = 3-O-(5'-adenylyl)-L-threonyl-[protein] + diphosphate</text>
        <dbReference type="Rhea" id="RHEA:54292"/>
        <dbReference type="Rhea" id="RHEA-COMP:11060"/>
        <dbReference type="Rhea" id="RHEA-COMP:13847"/>
        <dbReference type="ChEBI" id="CHEBI:30013"/>
        <dbReference type="ChEBI" id="CHEBI:30616"/>
        <dbReference type="ChEBI" id="CHEBI:33019"/>
        <dbReference type="ChEBI" id="CHEBI:138113"/>
        <dbReference type="EC" id="2.7.7.108"/>
    </reaction>
</comment>
<evidence type="ECO:0000259" key="5">
    <source>
        <dbReference type="PROSITE" id="PS51459"/>
    </source>
</evidence>
<dbReference type="GO" id="GO:0000287">
    <property type="term" value="F:magnesium ion binding"/>
    <property type="evidence" value="ECO:0007669"/>
    <property type="project" value="UniProtKB-UniRule"/>
</dbReference>
<dbReference type="InterPro" id="IPR036597">
    <property type="entry name" value="Fido-like_dom_sf"/>
</dbReference>
<proteinExistence type="predicted"/>
<dbReference type="AlphaFoldDB" id="A0AAW6R1J5"/>
<dbReference type="InterPro" id="IPR040198">
    <property type="entry name" value="Fido_containing"/>
</dbReference>
<dbReference type="NCBIfam" id="NF046030">
    <property type="entry name" value="ProtAdlyltaseSoFic"/>
    <property type="match status" value="1"/>
</dbReference>
<keyword evidence="1" id="KW-0808">Transferase</keyword>
<feature type="active site" evidence="3">
    <location>
        <position position="195"/>
    </location>
</feature>
<protein>
    <recommendedName>
        <fullName evidence="1">Protein adenylyltransferase</fullName>
        <ecNumber evidence="1">2.7.7.108</ecNumber>
    </recommendedName>
    <alternativeName>
        <fullName evidence="1">AMPylator</fullName>
    </alternativeName>
</protein>
<dbReference type="InterPro" id="IPR048770">
    <property type="entry name" value="SoFic-like_C"/>
</dbReference>
<evidence type="ECO:0000313" key="6">
    <source>
        <dbReference type="EMBL" id="MDG5901549.1"/>
    </source>
</evidence>
<dbReference type="GO" id="GO:0042803">
    <property type="term" value="F:protein homodimerization activity"/>
    <property type="evidence" value="ECO:0007669"/>
    <property type="project" value="UniProtKB-UniRule"/>
</dbReference>
<dbReference type="InterPro" id="IPR026287">
    <property type="entry name" value="SoFic-like"/>
</dbReference>
<sequence>MTWSPEQPHNALPALPPALESIETLAVLKACIPARAALAELKQAGELLPNQGLLINLLPLLEAKDSSEIENIVTTTDKLFQYSQEDTGADPATKEALRYRSALNQGFRQLAQRPLCVTTALEICSTLKDNEMEIRRIPGTTISNQTTGEVIYTPPAGEAVIRDLLSNWEKFIHSDDDIDPLVKMAIAHYQFEAIHPFYDGNGRTGRILNVLFLIEQQLLTLPILYLSRYIVQHKADYYRLLNQVTREGDWQSWLLFMLKGVEQMASWTCGKIAAVRELIEQTGEYVRTALPKIYSHELVQVIFEQPYCRISNLVERDIAKRQTASVYLKQLADIGVLEELTVGKEKLFVHPKLMQLMTRDSNQITPYTMAE</sequence>
<keyword evidence="1 2" id="KW-0067">ATP-binding</keyword>
<dbReference type="PROSITE" id="PS51459">
    <property type="entry name" value="FIDO"/>
    <property type="match status" value="1"/>
</dbReference>
<dbReference type="RefSeq" id="WP_279255601.1">
    <property type="nucleotide sequence ID" value="NZ_JBCATI010000020.1"/>
</dbReference>
<keyword evidence="1 2" id="KW-0547">Nucleotide-binding</keyword>
<evidence type="ECO:0000256" key="3">
    <source>
        <dbReference type="PIRSR" id="PIRSR640198-1"/>
    </source>
</evidence>
<dbReference type="Pfam" id="PF02661">
    <property type="entry name" value="Fic"/>
    <property type="match status" value="1"/>
</dbReference>
<comment type="caution">
    <text evidence="6">The sequence shown here is derived from an EMBL/GenBank/DDBJ whole genome shotgun (WGS) entry which is preliminary data.</text>
</comment>
<dbReference type="SUPFAM" id="SSF140931">
    <property type="entry name" value="Fic-like"/>
    <property type="match status" value="1"/>
</dbReference>
<dbReference type="Pfam" id="PF13784">
    <property type="entry name" value="Fic_N"/>
    <property type="match status" value="1"/>
</dbReference>
<comment type="subunit">
    <text evidence="1">Homodimer.</text>
</comment>
<feature type="binding site" evidence="4">
    <location>
        <begin position="237"/>
        <end position="238"/>
    </location>
    <ligand>
        <name>ATP</name>
        <dbReference type="ChEBI" id="CHEBI:30616"/>
    </ligand>
</feature>
<dbReference type="EMBL" id="SUNE01000015">
    <property type="protein sequence ID" value="MDG5901549.1"/>
    <property type="molecule type" value="Genomic_DNA"/>
</dbReference>
<feature type="binding site" evidence="2">
    <location>
        <position position="237"/>
    </location>
    <ligand>
        <name>ATP</name>
        <dbReference type="ChEBI" id="CHEBI:30616"/>
    </ligand>
</feature>
<feature type="binding site" evidence="2">
    <location>
        <position position="70"/>
    </location>
    <ligand>
        <name>ATP</name>
        <dbReference type="ChEBI" id="CHEBI:30616"/>
    </ligand>
</feature>
<dbReference type="InterPro" id="IPR025758">
    <property type="entry name" value="Fic/DOC_N"/>
</dbReference>
<name>A0AAW6R1J5_9GAMM</name>
<comment type="function">
    <text evidence="1">Adenylyltransferase that mediates the addition of adenosine 5'-monophosphate (AMP) to specific residues of target proteins.</text>
</comment>
<dbReference type="PANTHER" id="PTHR13504:SF35">
    <property type="entry name" value="PROTEIN ADENYLYLTRANSFERASE SOFIC"/>
    <property type="match status" value="1"/>
</dbReference>
<reference evidence="6" key="2">
    <citation type="submission" date="2019-04" db="EMBL/GenBank/DDBJ databases">
        <authorList>
            <person name="Zou H."/>
        </authorList>
    </citation>
    <scope>NUCLEOTIDE SEQUENCE</scope>
    <source>
        <strain evidence="6">2015oxa</strain>
    </source>
</reference>
<evidence type="ECO:0000256" key="2">
    <source>
        <dbReference type="PIRSR" id="PIRSR038925-1"/>
    </source>
</evidence>
<dbReference type="PANTHER" id="PTHR13504">
    <property type="entry name" value="FIDO DOMAIN-CONTAINING PROTEIN DDB_G0283145"/>
    <property type="match status" value="1"/>
</dbReference>
<dbReference type="EC" id="2.7.7.108" evidence="1"/>
<feature type="binding site" evidence="2">
    <location>
        <position position="195"/>
    </location>
    <ligand>
        <name>ATP</name>
        <dbReference type="ChEBI" id="CHEBI:30616"/>
    </ligand>
</feature>